<gene>
    <name evidence="13" type="ORF">XE10_0942</name>
</gene>
<evidence type="ECO:0000313" key="13">
    <source>
        <dbReference type="EMBL" id="KUL01692.1"/>
    </source>
</evidence>
<evidence type="ECO:0000259" key="12">
    <source>
        <dbReference type="PROSITE" id="PS51987"/>
    </source>
</evidence>
<comment type="cofactor">
    <cofactor evidence="1">
        <name>Mg(2+)</name>
        <dbReference type="ChEBI" id="CHEBI:18420"/>
    </cofactor>
</comment>
<dbReference type="Pfam" id="PF00120">
    <property type="entry name" value="Gln-synt_C"/>
    <property type="match status" value="1"/>
</dbReference>
<dbReference type="Gene3D" id="3.30.590.10">
    <property type="entry name" value="Glutamine synthetase/guanido kinase, catalytic domain"/>
    <property type="match status" value="1"/>
</dbReference>
<dbReference type="PROSITE" id="PS51987">
    <property type="entry name" value="GS_CATALYTIC"/>
    <property type="match status" value="1"/>
</dbReference>
<dbReference type="EC" id="6.3.1.2" evidence="10"/>
<dbReference type="InterPro" id="IPR027302">
    <property type="entry name" value="Gln_synth_N_conserv_site"/>
</dbReference>
<dbReference type="InterPro" id="IPR008146">
    <property type="entry name" value="Gln_synth_cat_dom"/>
</dbReference>
<evidence type="ECO:0000256" key="9">
    <source>
        <dbReference type="RuleBase" id="RU000385"/>
    </source>
</evidence>
<evidence type="ECO:0000256" key="2">
    <source>
        <dbReference type="ARBA" id="ARBA00009897"/>
    </source>
</evidence>
<dbReference type="GO" id="GO:0005524">
    <property type="term" value="F:ATP binding"/>
    <property type="evidence" value="ECO:0007669"/>
    <property type="project" value="UniProtKB-KW"/>
</dbReference>
<dbReference type="PROSITE" id="PS51986">
    <property type="entry name" value="GS_BETA_GRASP"/>
    <property type="match status" value="1"/>
</dbReference>
<comment type="subcellular location">
    <subcellularLocation>
        <location evidence="9">Cytoplasm</location>
    </subcellularLocation>
</comment>
<dbReference type="GO" id="GO:0006542">
    <property type="term" value="P:glutamine biosynthetic process"/>
    <property type="evidence" value="ECO:0007669"/>
    <property type="project" value="InterPro"/>
</dbReference>
<proteinExistence type="inferred from homology"/>
<dbReference type="PANTHER" id="PTHR43785">
    <property type="entry name" value="GAMMA-GLUTAMYLPUTRESCINE SYNTHETASE"/>
    <property type="match status" value="1"/>
</dbReference>
<protein>
    <recommendedName>
        <fullName evidence="10">Glutamine synthetase</fullName>
        <ecNumber evidence="10">6.3.1.2</ecNumber>
    </recommendedName>
</protein>
<evidence type="ECO:0000256" key="5">
    <source>
        <dbReference type="ARBA" id="ARBA00022840"/>
    </source>
</evidence>
<dbReference type="SUPFAM" id="SSF55931">
    <property type="entry name" value="Glutamine synthetase/guanido kinase"/>
    <property type="match status" value="1"/>
</dbReference>
<evidence type="ECO:0000256" key="6">
    <source>
        <dbReference type="ARBA" id="ARBA00022842"/>
    </source>
</evidence>
<comment type="catalytic activity">
    <reaction evidence="10">
        <text>L-glutamate + NH4(+) + ATP = L-glutamine + ADP + phosphate + H(+)</text>
        <dbReference type="Rhea" id="RHEA:16169"/>
        <dbReference type="ChEBI" id="CHEBI:15378"/>
        <dbReference type="ChEBI" id="CHEBI:28938"/>
        <dbReference type="ChEBI" id="CHEBI:29985"/>
        <dbReference type="ChEBI" id="CHEBI:30616"/>
        <dbReference type="ChEBI" id="CHEBI:43474"/>
        <dbReference type="ChEBI" id="CHEBI:58359"/>
        <dbReference type="ChEBI" id="CHEBI:456216"/>
        <dbReference type="EC" id="6.3.1.2"/>
    </reaction>
</comment>
<keyword evidence="4 10" id="KW-0547">Nucleotide-binding</keyword>
<dbReference type="InterPro" id="IPR011989">
    <property type="entry name" value="ARM-like"/>
</dbReference>
<comment type="similarity">
    <text evidence="2 7 8">Belongs to the glutamine synthetase family.</text>
</comment>
<dbReference type="Proteomes" id="UP000054598">
    <property type="component" value="Unassembled WGS sequence"/>
</dbReference>
<dbReference type="GO" id="GO:0005737">
    <property type="term" value="C:cytoplasm"/>
    <property type="evidence" value="ECO:0007669"/>
    <property type="project" value="UniProtKB-SubCell"/>
</dbReference>
<dbReference type="Gene3D" id="3.10.20.70">
    <property type="entry name" value="Glutamine synthetase, N-terminal domain"/>
    <property type="match status" value="1"/>
</dbReference>
<keyword evidence="5 10" id="KW-0067">ATP-binding</keyword>
<evidence type="ECO:0000259" key="11">
    <source>
        <dbReference type="PROSITE" id="PS51986"/>
    </source>
</evidence>
<evidence type="ECO:0000256" key="4">
    <source>
        <dbReference type="ARBA" id="ARBA00022741"/>
    </source>
</evidence>
<dbReference type="PANTHER" id="PTHR43785:SF12">
    <property type="entry name" value="TYPE-1 GLUTAMINE SYNTHETASE 2"/>
    <property type="match status" value="1"/>
</dbReference>
<dbReference type="GO" id="GO:0004356">
    <property type="term" value="F:glutamine synthetase activity"/>
    <property type="evidence" value="ECO:0007669"/>
    <property type="project" value="UniProtKB-EC"/>
</dbReference>
<feature type="domain" description="GS catalytic" evidence="12">
    <location>
        <begin position="108"/>
        <end position="449"/>
    </location>
</feature>
<dbReference type="InterPro" id="IPR014746">
    <property type="entry name" value="Gln_synth/guanido_kin_cat_dom"/>
</dbReference>
<keyword evidence="9" id="KW-0963">Cytoplasm</keyword>
<evidence type="ECO:0000256" key="7">
    <source>
        <dbReference type="PROSITE-ProRule" id="PRU01330"/>
    </source>
</evidence>
<evidence type="ECO:0000256" key="1">
    <source>
        <dbReference type="ARBA" id="ARBA00001946"/>
    </source>
</evidence>
<dbReference type="PROSITE" id="PS00181">
    <property type="entry name" value="GLNA_ATP"/>
    <property type="match status" value="1"/>
</dbReference>
<dbReference type="SUPFAM" id="SSF48371">
    <property type="entry name" value="ARM repeat"/>
    <property type="match status" value="1"/>
</dbReference>
<dbReference type="InterPro" id="IPR027303">
    <property type="entry name" value="Gln_synth_gly_rich_site"/>
</dbReference>
<keyword evidence="6" id="KW-0460">Magnesium</keyword>
<dbReference type="SUPFAM" id="SSF54368">
    <property type="entry name" value="Glutamine synthetase, N-terminal domain"/>
    <property type="match status" value="1"/>
</dbReference>
<dbReference type="Pfam" id="PF13646">
    <property type="entry name" value="HEAT_2"/>
    <property type="match status" value="1"/>
</dbReference>
<comment type="caution">
    <text evidence="13">The sequence shown here is derived from an EMBL/GenBank/DDBJ whole genome shotgun (WGS) entry which is preliminary data.</text>
</comment>
<dbReference type="SMART" id="SM01230">
    <property type="entry name" value="Gln-synt_C"/>
    <property type="match status" value="1"/>
</dbReference>
<sequence length="546" mass="60234">MSPEIISSMLERIEQDNVRFLRLQFTDLLGMPKNVAIPAKQAEKALTDGIGLDGSSIEGFVRIEESDMVLRPDPSTYAHLPWRPRENGVARFICDVCKPDGKPFEGDPRYVLRMAMEDAAKDGYVFNTGPELEFFLFKMIEGRPTTQFQDAGGYFDLAPTDLAEDVRREIILALTEMGFEIEASHHEVAESQHEIDFKYSDALTTADRVVTFKFAVKTMALMRGLHASFMAKPIYGINGSGMHVNCSLAKDGKNAFYDPDAPLQLSETCMHFIGGLLRHAPAITRVANPTINSYKRLVPGYEAPCYVSWSTSNRSALVRVPAPRGNSTRVEFRSPDPTCNPYLTFAAMLTAGMEGVRKEIEPPAGANGNIFHMTTAERERDGIGTLPGSLAEAHRDLLADDLICRAFGPHVVDALTSVAEADFFCCLKLRTFRPSLSATFLIEQTQMHRTGRPGRSMTQMKDIDTMRRARDIDGLIGALLDPAEAVRLTAAEALGTVGDERALDPLERLKFSDSNVGVRRAASLAHARAVGRLAEKKAVEGWLLDT</sequence>
<feature type="domain" description="GS beta-grasp" evidence="11">
    <location>
        <begin position="16"/>
        <end position="101"/>
    </location>
</feature>
<reference evidence="14" key="1">
    <citation type="journal article" date="2015" name="MBio">
        <title>Genome-Resolved Metagenomic Analysis Reveals Roles for Candidate Phyla and Other Microbial Community Members in Biogeochemical Transformations in Oil Reservoirs.</title>
        <authorList>
            <person name="Hu P."/>
            <person name="Tom L."/>
            <person name="Singh A."/>
            <person name="Thomas B.C."/>
            <person name="Baker B.J."/>
            <person name="Piceno Y.M."/>
            <person name="Andersen G.L."/>
            <person name="Banfield J.F."/>
        </authorList>
    </citation>
    <scope>NUCLEOTIDE SEQUENCE [LARGE SCALE GENOMIC DNA]</scope>
</reference>
<evidence type="ECO:0000256" key="3">
    <source>
        <dbReference type="ARBA" id="ARBA00022598"/>
    </source>
</evidence>
<dbReference type="InterPro" id="IPR008147">
    <property type="entry name" value="Gln_synt_N"/>
</dbReference>
<accession>A0A101IUQ3</accession>
<evidence type="ECO:0000256" key="10">
    <source>
        <dbReference type="RuleBase" id="RU004356"/>
    </source>
</evidence>
<organism evidence="13 14">
    <name type="scientific">Methanoculleus marisnigri</name>
    <dbReference type="NCBI Taxonomy" id="2198"/>
    <lineage>
        <taxon>Archaea</taxon>
        <taxon>Methanobacteriati</taxon>
        <taxon>Methanobacteriota</taxon>
        <taxon>Stenosarchaea group</taxon>
        <taxon>Methanomicrobia</taxon>
        <taxon>Methanomicrobiales</taxon>
        <taxon>Methanomicrobiaceae</taxon>
        <taxon>Methanoculleus</taxon>
    </lineage>
</organism>
<dbReference type="PROSITE" id="PS00180">
    <property type="entry name" value="GLNA_1"/>
    <property type="match status" value="1"/>
</dbReference>
<evidence type="ECO:0000256" key="8">
    <source>
        <dbReference type="RuleBase" id="RU000384"/>
    </source>
</evidence>
<keyword evidence="3 10" id="KW-0436">Ligase</keyword>
<dbReference type="EMBL" id="LGHE01000091">
    <property type="protein sequence ID" value="KUL01692.1"/>
    <property type="molecule type" value="Genomic_DNA"/>
</dbReference>
<name>A0A101IUQ3_9EURY</name>
<dbReference type="AlphaFoldDB" id="A0A101IUQ3"/>
<dbReference type="Pfam" id="PF03951">
    <property type="entry name" value="Gln-synt_N"/>
    <property type="match status" value="1"/>
</dbReference>
<dbReference type="Gene3D" id="1.25.10.10">
    <property type="entry name" value="Leucine-rich Repeat Variant"/>
    <property type="match status" value="1"/>
</dbReference>
<dbReference type="PATRIC" id="fig|2198.3.peg.798"/>
<evidence type="ECO:0000313" key="14">
    <source>
        <dbReference type="Proteomes" id="UP000054598"/>
    </source>
</evidence>
<dbReference type="InterPro" id="IPR016024">
    <property type="entry name" value="ARM-type_fold"/>
</dbReference>
<dbReference type="InterPro" id="IPR036651">
    <property type="entry name" value="Gln_synt_N_sf"/>
</dbReference>